<sequence>NFIRAQRLSIKNSNHFELAGRLIDLQERLAGQAGACGKGVMRELRTQVVKVNNVNSHRGVGHGLNSSTGENSTMTWADSVELHCTVSCTSRMSVMLDRSALQEVGFSKSTMRFMSKPVLLMEKAVENGAISAPTGVFSATVAVCWMQVAAAAGARSGLKMVPMEMRMEMRVEMRMEMRVEMRREHGKVLLFSISAHSGKDALVEFRKAGHIDTKDQNGKLFRSTLLNNLPDAVRLANAQEIVAEMRKNGKAVASATFDVSKDTDKLNLENWFTKERLVKTGQYWIGKGSFVTFSIKGNKFTAASRNFYIQFTHGGCDVDKGFMGIGNSAADGCKWVRDGVKTGSGKVLLFTITAHSGKDALVEYRNTKKGDTHTKDFPTLFRASLLDNLPAAIKKYRFTKIVAEMRNNGKAVASATFDVSKDTDKLNSENWFTKDRLVKSYPYWIGKGSFVKFSIEGSKFSNGASRNFYIQFTHGGCGVDRGFIGIGNSAADGCKWVRDGVKTGPPVMFYSTQKDLPYAKDIHFADRLIIYFGK</sequence>
<reference evidence="2" key="1">
    <citation type="submission" date="2016-11" db="UniProtKB">
        <authorList>
            <consortium name="WormBaseParasite"/>
        </authorList>
    </citation>
    <scope>IDENTIFICATION</scope>
</reference>
<evidence type="ECO:0000313" key="1">
    <source>
        <dbReference type="Proteomes" id="UP000095280"/>
    </source>
</evidence>
<dbReference type="WBParaSite" id="maker-uti_cns_0012705-snap-gene-0.6-mRNA-1">
    <property type="protein sequence ID" value="maker-uti_cns_0012705-snap-gene-0.6-mRNA-1"/>
    <property type="gene ID" value="maker-uti_cns_0012705-snap-gene-0.6"/>
</dbReference>
<organism evidence="1 2">
    <name type="scientific">Macrostomum lignano</name>
    <dbReference type="NCBI Taxonomy" id="282301"/>
    <lineage>
        <taxon>Eukaryota</taxon>
        <taxon>Metazoa</taxon>
        <taxon>Spiralia</taxon>
        <taxon>Lophotrochozoa</taxon>
        <taxon>Platyhelminthes</taxon>
        <taxon>Rhabditophora</taxon>
        <taxon>Macrostomorpha</taxon>
        <taxon>Macrostomida</taxon>
        <taxon>Macrostomidae</taxon>
        <taxon>Macrostomum</taxon>
    </lineage>
</organism>
<name>A0A1I8IGX2_9PLAT</name>
<protein>
    <submittedName>
        <fullName evidence="2">Jacalin-type lectin domain-containing protein</fullName>
    </submittedName>
</protein>
<proteinExistence type="predicted"/>
<dbReference type="Proteomes" id="UP000095280">
    <property type="component" value="Unplaced"/>
</dbReference>
<dbReference type="AlphaFoldDB" id="A0A1I8IGX2"/>
<accession>A0A1I8IGX2</accession>
<evidence type="ECO:0000313" key="2">
    <source>
        <dbReference type="WBParaSite" id="maker-uti_cns_0012705-snap-gene-0.6-mRNA-1"/>
    </source>
</evidence>
<keyword evidence="1" id="KW-1185">Reference proteome</keyword>